<name>A0A164RN28_9CRUS</name>
<protein>
    <submittedName>
        <fullName evidence="1">Uncharacterized protein</fullName>
    </submittedName>
</protein>
<dbReference type="EMBL" id="LRGB01002190">
    <property type="protein sequence ID" value="KZS08797.1"/>
    <property type="molecule type" value="Genomic_DNA"/>
</dbReference>
<accession>A0A164RN28</accession>
<keyword evidence="2" id="KW-1185">Reference proteome</keyword>
<dbReference type="Proteomes" id="UP000076858">
    <property type="component" value="Unassembled WGS sequence"/>
</dbReference>
<evidence type="ECO:0000313" key="2">
    <source>
        <dbReference type="Proteomes" id="UP000076858"/>
    </source>
</evidence>
<comment type="caution">
    <text evidence="1">The sequence shown here is derived from an EMBL/GenBank/DDBJ whole genome shotgun (WGS) entry which is preliminary data.</text>
</comment>
<gene>
    <name evidence="1" type="ORF">APZ42_027489</name>
</gene>
<dbReference type="AlphaFoldDB" id="A0A164RN28"/>
<organism evidence="1 2">
    <name type="scientific">Daphnia magna</name>
    <dbReference type="NCBI Taxonomy" id="35525"/>
    <lineage>
        <taxon>Eukaryota</taxon>
        <taxon>Metazoa</taxon>
        <taxon>Ecdysozoa</taxon>
        <taxon>Arthropoda</taxon>
        <taxon>Crustacea</taxon>
        <taxon>Branchiopoda</taxon>
        <taxon>Diplostraca</taxon>
        <taxon>Cladocera</taxon>
        <taxon>Anomopoda</taxon>
        <taxon>Daphniidae</taxon>
        <taxon>Daphnia</taxon>
    </lineage>
</organism>
<evidence type="ECO:0000313" key="1">
    <source>
        <dbReference type="EMBL" id="KZS08797.1"/>
    </source>
</evidence>
<reference evidence="1 2" key="1">
    <citation type="submission" date="2016-03" db="EMBL/GenBank/DDBJ databases">
        <title>EvidentialGene: Evidence-directed Construction of Genes on Genomes.</title>
        <authorList>
            <person name="Gilbert D.G."/>
            <person name="Choi J.-H."/>
            <person name="Mockaitis K."/>
            <person name="Colbourne J."/>
            <person name="Pfrender M."/>
        </authorList>
    </citation>
    <scope>NUCLEOTIDE SEQUENCE [LARGE SCALE GENOMIC DNA]</scope>
    <source>
        <strain evidence="1 2">Xinb3</strain>
        <tissue evidence="1">Complete organism</tissue>
    </source>
</reference>
<proteinExistence type="predicted"/>
<sequence length="77" mass="8737">MPGSNVGSFVTALFAEVHTNIIFHSFKIALRWLISVFHGFVSQFRQLLFPNWLCGLVCLHTTKPITWSTHPPIFHGS</sequence>